<dbReference type="AlphaFoldDB" id="A0AAV4D3L6"/>
<reference evidence="1 2" key="1">
    <citation type="journal article" date="2021" name="Elife">
        <title>Chloroplast acquisition without the gene transfer in kleptoplastic sea slugs, Plakobranchus ocellatus.</title>
        <authorList>
            <person name="Maeda T."/>
            <person name="Takahashi S."/>
            <person name="Yoshida T."/>
            <person name="Shimamura S."/>
            <person name="Takaki Y."/>
            <person name="Nagai Y."/>
            <person name="Toyoda A."/>
            <person name="Suzuki Y."/>
            <person name="Arimoto A."/>
            <person name="Ishii H."/>
            <person name="Satoh N."/>
            <person name="Nishiyama T."/>
            <person name="Hasebe M."/>
            <person name="Maruyama T."/>
            <person name="Minagawa J."/>
            <person name="Obokata J."/>
            <person name="Shigenobu S."/>
        </authorList>
    </citation>
    <scope>NUCLEOTIDE SEQUENCE [LARGE SCALE GENOMIC DNA]</scope>
</reference>
<evidence type="ECO:0000313" key="2">
    <source>
        <dbReference type="Proteomes" id="UP000735302"/>
    </source>
</evidence>
<protein>
    <submittedName>
        <fullName evidence="1">Uncharacterized protein</fullName>
    </submittedName>
</protein>
<proteinExistence type="predicted"/>
<dbReference type="EMBL" id="BLXT01007347">
    <property type="protein sequence ID" value="GFO38734.1"/>
    <property type="molecule type" value="Genomic_DNA"/>
</dbReference>
<gene>
    <name evidence="1" type="ORF">PoB_006523900</name>
</gene>
<evidence type="ECO:0000313" key="1">
    <source>
        <dbReference type="EMBL" id="GFO38734.1"/>
    </source>
</evidence>
<organism evidence="1 2">
    <name type="scientific">Plakobranchus ocellatus</name>
    <dbReference type="NCBI Taxonomy" id="259542"/>
    <lineage>
        <taxon>Eukaryota</taxon>
        <taxon>Metazoa</taxon>
        <taxon>Spiralia</taxon>
        <taxon>Lophotrochozoa</taxon>
        <taxon>Mollusca</taxon>
        <taxon>Gastropoda</taxon>
        <taxon>Heterobranchia</taxon>
        <taxon>Euthyneura</taxon>
        <taxon>Panpulmonata</taxon>
        <taxon>Sacoglossa</taxon>
        <taxon>Placobranchoidea</taxon>
        <taxon>Plakobranchidae</taxon>
        <taxon>Plakobranchus</taxon>
    </lineage>
</organism>
<name>A0AAV4D3L6_9GAST</name>
<keyword evidence="2" id="KW-1185">Reference proteome</keyword>
<dbReference type="Proteomes" id="UP000735302">
    <property type="component" value="Unassembled WGS sequence"/>
</dbReference>
<sequence length="190" mass="21736">MFHDYNSYTGVLNDRSSSDDDYITLDEGGAALPTDIEQICLPRLLENWSVLEDLVKADLGKRGSSFRTECLLRMRRFLKSAQSKLYVVFLISALEPFDSFNTCLQCEEPMVHMLSRKLTTLMKSIKHSRSQLRLEYSKYLGLDPDTHPSCGRMDARWEDLKHMKDEEGQPMAPNLATFMQGLTIPHSSAH</sequence>
<comment type="caution">
    <text evidence="1">The sequence shown here is derived from an EMBL/GenBank/DDBJ whole genome shotgun (WGS) entry which is preliminary data.</text>
</comment>
<accession>A0AAV4D3L6</accession>